<feature type="signal peptide" evidence="1">
    <location>
        <begin position="1"/>
        <end position="24"/>
    </location>
</feature>
<dbReference type="Proteomes" id="UP000693672">
    <property type="component" value="Unassembled WGS sequence"/>
</dbReference>
<reference evidence="3" key="1">
    <citation type="submission" date="2021-06" db="EMBL/GenBank/DDBJ databases">
        <authorList>
            <person name="Criscuolo A."/>
        </authorList>
    </citation>
    <scope>NUCLEOTIDE SEQUENCE</scope>
    <source>
        <strain evidence="3">CIP111600</strain>
    </source>
</reference>
<feature type="chain" id="PRO_5039082906" evidence="1">
    <location>
        <begin position="25"/>
        <end position="185"/>
    </location>
</feature>
<protein>
    <submittedName>
        <fullName evidence="3">Thermonuclease</fullName>
        <ecNumber evidence="3">3.1.31.1</ecNumber>
    </submittedName>
</protein>
<keyword evidence="3" id="KW-0378">Hydrolase</keyword>
<dbReference type="AlphaFoldDB" id="A0A916JVU0"/>
<keyword evidence="1" id="KW-0732">Signal</keyword>
<dbReference type="PANTHER" id="PTHR12302:SF3">
    <property type="entry name" value="SERINE_THREONINE-PROTEIN KINASE 31"/>
    <property type="match status" value="1"/>
</dbReference>
<dbReference type="EC" id="3.1.31.1" evidence="3"/>
<sequence length="185" mass="20832">MKEWKMNIWHKLIAVMILTLLATACGGGAKQGAAGDFVQQIYKQYPALKDRKATTTEVKRVVDGDTFETKTGDKVRLIGVNTPETVKPGSPVEKYGKEASQFTKSKLTGKTVYMFADAGDKDKYGRLLRYVFIEGDPVMFNEMLIRDGYANTMSIAPNVMFQDMFRKLERQARESKKGLWADGKK</sequence>
<dbReference type="Pfam" id="PF00565">
    <property type="entry name" value="SNase"/>
    <property type="match status" value="1"/>
</dbReference>
<name>A0A916JVU0_9BACL</name>
<organism evidence="3 4">
    <name type="scientific">Paenibacillus solanacearum</name>
    <dbReference type="NCBI Taxonomy" id="2048548"/>
    <lineage>
        <taxon>Bacteria</taxon>
        <taxon>Bacillati</taxon>
        <taxon>Bacillota</taxon>
        <taxon>Bacilli</taxon>
        <taxon>Bacillales</taxon>
        <taxon>Paenibacillaceae</taxon>
        <taxon>Paenibacillus</taxon>
    </lineage>
</organism>
<comment type="caution">
    <text evidence="3">The sequence shown here is derived from an EMBL/GenBank/DDBJ whole genome shotgun (WGS) entry which is preliminary data.</text>
</comment>
<dbReference type="RefSeq" id="WP_246627269.1">
    <property type="nucleotide sequence ID" value="NZ_CAJVAS010000002.1"/>
</dbReference>
<dbReference type="PANTHER" id="PTHR12302">
    <property type="entry name" value="EBNA2 BINDING PROTEIN P100"/>
    <property type="match status" value="1"/>
</dbReference>
<evidence type="ECO:0000313" key="4">
    <source>
        <dbReference type="Proteomes" id="UP000693672"/>
    </source>
</evidence>
<keyword evidence="4" id="KW-1185">Reference proteome</keyword>
<dbReference type="PROSITE" id="PS50830">
    <property type="entry name" value="TNASE_3"/>
    <property type="match status" value="1"/>
</dbReference>
<gene>
    <name evidence="3" type="primary">nucH</name>
    <name evidence="3" type="ORF">PAESOLCIP111_00661</name>
</gene>
<dbReference type="PROSITE" id="PS51257">
    <property type="entry name" value="PROKAR_LIPOPROTEIN"/>
    <property type="match status" value="1"/>
</dbReference>
<evidence type="ECO:0000259" key="2">
    <source>
        <dbReference type="PROSITE" id="PS50830"/>
    </source>
</evidence>
<dbReference type="EMBL" id="CAJVAS010000002">
    <property type="protein sequence ID" value="CAG7604090.1"/>
    <property type="molecule type" value="Genomic_DNA"/>
</dbReference>
<evidence type="ECO:0000313" key="3">
    <source>
        <dbReference type="EMBL" id="CAG7604090.1"/>
    </source>
</evidence>
<dbReference type="GO" id="GO:1990599">
    <property type="term" value="F:3' overhang single-stranded DNA endodeoxyribonuclease activity"/>
    <property type="evidence" value="ECO:0007669"/>
    <property type="project" value="UniProtKB-EC"/>
</dbReference>
<proteinExistence type="predicted"/>
<accession>A0A916JVU0</accession>
<evidence type="ECO:0000256" key="1">
    <source>
        <dbReference type="SAM" id="SignalP"/>
    </source>
</evidence>
<dbReference type="SMART" id="SM00318">
    <property type="entry name" value="SNc"/>
    <property type="match status" value="1"/>
</dbReference>
<feature type="domain" description="TNase-like" evidence="2">
    <location>
        <begin position="52"/>
        <end position="182"/>
    </location>
</feature>
<dbReference type="InterPro" id="IPR016071">
    <property type="entry name" value="Staphylococal_nuclease_OB-fold"/>
</dbReference>